<reference evidence="1 2" key="1">
    <citation type="submission" date="2020-08" db="EMBL/GenBank/DDBJ databases">
        <title>Genome of Dechlorinating Sulfurospirillum strain ACSDCE.</title>
        <authorList>
            <person name="Yang Y."/>
            <person name="Huo L."/>
            <person name="Yan J."/>
        </authorList>
    </citation>
    <scope>NUCLEOTIDE SEQUENCE [LARGE SCALE GENOMIC DNA]</scope>
    <source>
        <strain evidence="1 2">ACSDCE</strain>
        <plasmid evidence="1 2">pSDCE1</plasmid>
    </source>
</reference>
<accession>A0AA92JAK5</accession>
<dbReference type="Proteomes" id="UP000502831">
    <property type="component" value="Plasmid pSDCE1"/>
</dbReference>
<protein>
    <submittedName>
        <fullName evidence="1">Transposase</fullName>
    </submittedName>
</protein>
<gene>
    <name evidence="1" type="ORF">FA584_14305</name>
</gene>
<dbReference type="AlphaFoldDB" id="A0AA92JAK5"/>
<evidence type="ECO:0000313" key="2">
    <source>
        <dbReference type="Proteomes" id="UP000502831"/>
    </source>
</evidence>
<organism evidence="1 2">
    <name type="scientific">Sulfurospirillum diekertiae</name>
    <dbReference type="NCBI Taxonomy" id="1854492"/>
    <lineage>
        <taxon>Bacteria</taxon>
        <taxon>Pseudomonadati</taxon>
        <taxon>Campylobacterota</taxon>
        <taxon>Epsilonproteobacteria</taxon>
        <taxon>Campylobacterales</taxon>
        <taxon>Sulfurospirillaceae</taxon>
        <taxon>Sulfurospirillum</taxon>
    </lineage>
</organism>
<keyword evidence="1" id="KW-0614">Plasmid</keyword>
<dbReference type="PANTHER" id="PTHR35004">
    <property type="entry name" value="TRANSPOSASE RV3428C-RELATED"/>
    <property type="match status" value="1"/>
</dbReference>
<evidence type="ECO:0000313" key="1">
    <source>
        <dbReference type="EMBL" id="QNA70473.1"/>
    </source>
</evidence>
<geneLocation type="plasmid" evidence="1 2">
    <name>pSDCE1</name>
</geneLocation>
<dbReference type="PANTHER" id="PTHR35004:SF8">
    <property type="entry name" value="TRANSPOSASE RV3428C-RELATED"/>
    <property type="match status" value="1"/>
</dbReference>
<name>A0AA92JAK5_9BACT</name>
<dbReference type="EMBL" id="CP059996">
    <property type="protein sequence ID" value="QNA70473.1"/>
    <property type="molecule type" value="Genomic_DNA"/>
</dbReference>
<proteinExistence type="predicted"/>
<dbReference type="RefSeq" id="WP_191342112.1">
    <property type="nucleotide sequence ID" value="NZ_CP059996.1"/>
</dbReference>
<sequence length="202" mass="23167">MSKIKEVLRLKYLNQLSNRQIQTITGVSRNSVANYVNCFIELEASLEDILELTEPDLEQLFHPNKSSQTAKKAEVSLIHPDWNNVRVELSKKGMTRALLYEEYKNVQPELYSYSQFNRYYAKFLKSINPSMRQVHYAGDKFFIDYSGVTMPIVDQRTGEISKAQIFVSVLGASGYTFVHATLSQSTKDFIKSHVQVTPFLPV</sequence>